<dbReference type="SUPFAM" id="SSF57756">
    <property type="entry name" value="Retrovirus zinc finger-like domains"/>
    <property type="match status" value="1"/>
</dbReference>
<sequence length="560" mass="65791">MATFICCLRRVGEISNKRRIEPLENKNEVIIGRHKENAICITDSVMISRKHAVLKKLQDGSWTITDNKSLNGVKVNDKQLIPSQPYLLKDGDRIQLGIPPNNASSEPVVVFQFHTCLRVKSKMIDKISSKRKHSEDSVSSKSKCVKYDHVFKHPHSEQIRNPGAVWSPSLQMKKQLEEQERLHQEKLKAAEKEMEEMRKRLEEKEAAQKEMLKQLQENEERINLEKQDQKQKLQEAENMISEMVQALKEREQTEAQMIEDIRQKEEEARLKLEQQRANMEEERKKFEEEMKSEVQKQLQEKEELLRQQLTVQRNALLEEKERIEKDLQQEMERKLEEKDKDLENRLLKEKENLEKIISNKELEQKMLESQLNETKIENEKTKEQMLKAREDVLTNFADVMETELQCSICNELFIQATSLNCSHSFCAYCIGQWIEKKKECPICRSAITFKNRSIVLDSYIDRMVEHLSEEMKENRKILIESRKEEQAVIDEKQKSLQTHRVPPRAHDVIDLSSSEDEDEDEDEEDSEVSVEGEDGVYYGGYGQCYNCGHRGHWANGCPFR</sequence>
<keyword evidence="5 8" id="KW-0863">Zinc-finger</keyword>
<evidence type="ECO:0000256" key="8">
    <source>
        <dbReference type="PROSITE-ProRule" id="PRU00047"/>
    </source>
</evidence>
<dbReference type="PROSITE" id="PS50006">
    <property type="entry name" value="FHA_DOMAIN"/>
    <property type="match status" value="1"/>
</dbReference>
<evidence type="ECO:0000256" key="1">
    <source>
        <dbReference type="ARBA" id="ARBA00005797"/>
    </source>
</evidence>
<dbReference type="GeneID" id="106176674"/>
<keyword evidence="4" id="KW-0479">Metal-binding</keyword>
<dbReference type="PANTHER" id="PTHR15067">
    <property type="entry name" value="E3 UBIQUITIN-PROTEIN LIGASE RNF8"/>
    <property type="match status" value="1"/>
</dbReference>
<gene>
    <name evidence="15" type="primary">LOC106176674</name>
</gene>
<feature type="domain" description="FHA" evidence="11">
    <location>
        <begin position="29"/>
        <end position="80"/>
    </location>
</feature>
<keyword evidence="14" id="KW-1185">Reference proteome</keyword>
<dbReference type="SMART" id="SM00184">
    <property type="entry name" value="RING"/>
    <property type="match status" value="1"/>
</dbReference>
<evidence type="ECO:0000256" key="4">
    <source>
        <dbReference type="ARBA" id="ARBA00022723"/>
    </source>
</evidence>
<dbReference type="GO" id="GO:0070936">
    <property type="term" value="P:protein K48-linked ubiquitination"/>
    <property type="evidence" value="ECO:0007669"/>
    <property type="project" value="TreeGrafter"/>
</dbReference>
<keyword evidence="7" id="KW-0862">Zinc</keyword>
<keyword evidence="3" id="KW-0808">Transferase</keyword>
<evidence type="ECO:0000256" key="3">
    <source>
        <dbReference type="ARBA" id="ARBA00022679"/>
    </source>
</evidence>
<dbReference type="STRING" id="7574.A0A1S3JW26"/>
<dbReference type="SUPFAM" id="SSF49879">
    <property type="entry name" value="SMAD/FHA domain"/>
    <property type="match status" value="1"/>
</dbReference>
<dbReference type="SMART" id="SM00240">
    <property type="entry name" value="FHA"/>
    <property type="match status" value="1"/>
</dbReference>
<dbReference type="InParanoid" id="A0A1S3JW26"/>
<dbReference type="GO" id="GO:0000151">
    <property type="term" value="C:ubiquitin ligase complex"/>
    <property type="evidence" value="ECO:0007669"/>
    <property type="project" value="TreeGrafter"/>
</dbReference>
<dbReference type="PANTHER" id="PTHR15067:SF4">
    <property type="entry name" value="E3 UBIQUITIN-PROTEIN LIGASE RNF8"/>
    <property type="match status" value="1"/>
</dbReference>
<dbReference type="SUPFAM" id="SSF57850">
    <property type="entry name" value="RING/U-box"/>
    <property type="match status" value="1"/>
</dbReference>
<dbReference type="InterPro" id="IPR001841">
    <property type="entry name" value="Znf_RING"/>
</dbReference>
<dbReference type="GO" id="GO:0006302">
    <property type="term" value="P:double-strand break repair"/>
    <property type="evidence" value="ECO:0007669"/>
    <property type="project" value="TreeGrafter"/>
</dbReference>
<dbReference type="GO" id="GO:0061630">
    <property type="term" value="F:ubiquitin protein ligase activity"/>
    <property type="evidence" value="ECO:0007669"/>
    <property type="project" value="TreeGrafter"/>
</dbReference>
<dbReference type="GO" id="GO:0005829">
    <property type="term" value="C:cytosol"/>
    <property type="evidence" value="ECO:0007669"/>
    <property type="project" value="TreeGrafter"/>
</dbReference>
<dbReference type="KEGG" id="lak:106176674"/>
<dbReference type="Pfam" id="PF00498">
    <property type="entry name" value="FHA"/>
    <property type="match status" value="1"/>
</dbReference>
<dbReference type="PROSITE" id="PS00518">
    <property type="entry name" value="ZF_RING_1"/>
    <property type="match status" value="1"/>
</dbReference>
<evidence type="ECO:0000259" key="11">
    <source>
        <dbReference type="PROSITE" id="PS50006"/>
    </source>
</evidence>
<dbReference type="InterPro" id="IPR001878">
    <property type="entry name" value="Znf_CCHC"/>
</dbReference>
<evidence type="ECO:0000256" key="10">
    <source>
        <dbReference type="SAM" id="MobiDB-lite"/>
    </source>
</evidence>
<accession>A0A1S3JW26</accession>
<comment type="similarity">
    <text evidence="1">Belongs to the CHFR family.</text>
</comment>
<feature type="domain" description="CCHC-type" evidence="13">
    <location>
        <begin position="544"/>
        <end position="558"/>
    </location>
</feature>
<keyword evidence="9" id="KW-0175">Coiled coil</keyword>
<dbReference type="RefSeq" id="XP_013414610.1">
    <property type="nucleotide sequence ID" value="XM_013559156.1"/>
</dbReference>
<dbReference type="GO" id="GO:0006511">
    <property type="term" value="P:ubiquitin-dependent protein catabolic process"/>
    <property type="evidence" value="ECO:0007669"/>
    <property type="project" value="TreeGrafter"/>
</dbReference>
<dbReference type="CDD" id="cd16535">
    <property type="entry name" value="RING-HC_RNF8"/>
    <property type="match status" value="1"/>
</dbReference>
<organism evidence="14 15">
    <name type="scientific">Lingula anatina</name>
    <name type="common">Brachiopod</name>
    <name type="synonym">Lingula unguis</name>
    <dbReference type="NCBI Taxonomy" id="7574"/>
    <lineage>
        <taxon>Eukaryota</taxon>
        <taxon>Metazoa</taxon>
        <taxon>Spiralia</taxon>
        <taxon>Lophotrochozoa</taxon>
        <taxon>Brachiopoda</taxon>
        <taxon>Linguliformea</taxon>
        <taxon>Lingulata</taxon>
        <taxon>Lingulida</taxon>
        <taxon>Linguloidea</taxon>
        <taxon>Lingulidae</taxon>
        <taxon>Lingula</taxon>
    </lineage>
</organism>
<evidence type="ECO:0000256" key="9">
    <source>
        <dbReference type="SAM" id="Coils"/>
    </source>
</evidence>
<feature type="region of interest" description="Disordered" evidence="10">
    <location>
        <begin position="492"/>
        <end position="534"/>
    </location>
</feature>
<dbReference type="Gene3D" id="3.30.40.10">
    <property type="entry name" value="Zinc/RING finger domain, C3HC4 (zinc finger)"/>
    <property type="match status" value="1"/>
</dbReference>
<dbReference type="GO" id="GO:0005634">
    <property type="term" value="C:nucleus"/>
    <property type="evidence" value="ECO:0007669"/>
    <property type="project" value="TreeGrafter"/>
</dbReference>
<dbReference type="PROSITE" id="PS50158">
    <property type="entry name" value="ZF_CCHC"/>
    <property type="match status" value="1"/>
</dbReference>
<feature type="coiled-coil region" evidence="9">
    <location>
        <begin position="173"/>
        <end position="391"/>
    </location>
</feature>
<dbReference type="GO" id="GO:0008270">
    <property type="term" value="F:zinc ion binding"/>
    <property type="evidence" value="ECO:0007669"/>
    <property type="project" value="UniProtKB-KW"/>
</dbReference>
<evidence type="ECO:0000256" key="2">
    <source>
        <dbReference type="ARBA" id="ARBA00017908"/>
    </source>
</evidence>
<evidence type="ECO:0000313" key="14">
    <source>
        <dbReference type="Proteomes" id="UP000085678"/>
    </source>
</evidence>
<evidence type="ECO:0000259" key="12">
    <source>
        <dbReference type="PROSITE" id="PS50089"/>
    </source>
</evidence>
<dbReference type="InterPro" id="IPR008984">
    <property type="entry name" value="SMAD_FHA_dom_sf"/>
</dbReference>
<dbReference type="CDD" id="cd22663">
    <property type="entry name" value="FHA_RNF8"/>
    <property type="match status" value="1"/>
</dbReference>
<dbReference type="Proteomes" id="UP000085678">
    <property type="component" value="Unplaced"/>
</dbReference>
<dbReference type="InterPro" id="IPR000253">
    <property type="entry name" value="FHA_dom"/>
</dbReference>
<protein>
    <recommendedName>
        <fullName evidence="2">E3 ubiquitin-protein ligase CHFR</fullName>
    </recommendedName>
</protein>
<evidence type="ECO:0000256" key="5">
    <source>
        <dbReference type="ARBA" id="ARBA00022771"/>
    </source>
</evidence>
<dbReference type="GO" id="GO:0003676">
    <property type="term" value="F:nucleic acid binding"/>
    <property type="evidence" value="ECO:0007669"/>
    <property type="project" value="InterPro"/>
</dbReference>
<dbReference type="InterPro" id="IPR017907">
    <property type="entry name" value="Znf_RING_CS"/>
</dbReference>
<dbReference type="Gene3D" id="2.60.200.20">
    <property type="match status" value="1"/>
</dbReference>
<evidence type="ECO:0000313" key="15">
    <source>
        <dbReference type="RefSeq" id="XP_013414610.1"/>
    </source>
</evidence>
<feature type="compositionally biased region" description="Acidic residues" evidence="10">
    <location>
        <begin position="513"/>
        <end position="534"/>
    </location>
</feature>
<reference evidence="15" key="1">
    <citation type="submission" date="2025-08" db="UniProtKB">
        <authorList>
            <consortium name="RefSeq"/>
        </authorList>
    </citation>
    <scope>IDENTIFICATION</scope>
    <source>
        <tissue evidence="15">Gonads</tissue>
    </source>
</reference>
<feature type="domain" description="RING-type" evidence="12">
    <location>
        <begin position="406"/>
        <end position="444"/>
    </location>
</feature>
<dbReference type="Pfam" id="PF13923">
    <property type="entry name" value="zf-C3HC4_2"/>
    <property type="match status" value="1"/>
</dbReference>
<evidence type="ECO:0000259" key="13">
    <source>
        <dbReference type="PROSITE" id="PS50158"/>
    </source>
</evidence>
<keyword evidence="6" id="KW-0833">Ubl conjugation pathway</keyword>
<evidence type="ECO:0000256" key="6">
    <source>
        <dbReference type="ARBA" id="ARBA00022786"/>
    </source>
</evidence>
<evidence type="ECO:0000256" key="7">
    <source>
        <dbReference type="ARBA" id="ARBA00022833"/>
    </source>
</evidence>
<dbReference type="OrthoDB" id="5330228at2759"/>
<proteinExistence type="inferred from homology"/>
<dbReference type="InterPro" id="IPR013083">
    <property type="entry name" value="Znf_RING/FYVE/PHD"/>
</dbReference>
<dbReference type="AlphaFoldDB" id="A0A1S3JW26"/>
<dbReference type="InterPro" id="IPR036875">
    <property type="entry name" value="Znf_CCHC_sf"/>
</dbReference>
<dbReference type="GO" id="GO:0035861">
    <property type="term" value="C:site of double-strand break"/>
    <property type="evidence" value="ECO:0007669"/>
    <property type="project" value="TreeGrafter"/>
</dbReference>
<dbReference type="PROSITE" id="PS50089">
    <property type="entry name" value="ZF_RING_2"/>
    <property type="match status" value="1"/>
</dbReference>
<name>A0A1S3JW26_LINAN</name>
<dbReference type="GO" id="GO:0042393">
    <property type="term" value="F:histone binding"/>
    <property type="evidence" value="ECO:0007669"/>
    <property type="project" value="TreeGrafter"/>
</dbReference>